<comment type="subcellular location">
    <subcellularLocation>
        <location evidence="1">Cell membrane</location>
        <topology evidence="1">Multi-pass membrane protein</topology>
    </subcellularLocation>
</comment>
<keyword evidence="11" id="KW-1185">Reference proteome</keyword>
<dbReference type="Pfam" id="PF24898">
    <property type="entry name" value="GGDEF_GdpP"/>
    <property type="match status" value="1"/>
</dbReference>
<dbReference type="Pfam" id="PF02272">
    <property type="entry name" value="DHHA1"/>
    <property type="match status" value="1"/>
</dbReference>
<keyword evidence="2 6" id="KW-1003">Cell membrane</keyword>
<dbReference type="PANTHER" id="PTHR47618">
    <property type="entry name" value="BIFUNCTIONAL OLIGORIBONUCLEASE AND PAP PHOSPHATASE NRNA"/>
    <property type="match status" value="1"/>
</dbReference>
<dbReference type="InterPro" id="IPR003156">
    <property type="entry name" value="DHHA1_dom"/>
</dbReference>
<keyword evidence="5 6" id="KW-0472">Membrane</keyword>
<feature type="binding site" evidence="7">
    <location>
        <position position="457"/>
    </location>
    <ligand>
        <name>Mn(2+)</name>
        <dbReference type="ChEBI" id="CHEBI:29035"/>
        <label>2</label>
    </ligand>
</feature>
<dbReference type="PIRSF" id="PIRSF026583">
    <property type="entry name" value="YybT"/>
    <property type="match status" value="1"/>
</dbReference>
<protein>
    <recommendedName>
        <fullName evidence="6">Cyclic-di-AMP phosphodiesterase</fullName>
        <ecNumber evidence="6">3.1.4.-</ecNumber>
    </recommendedName>
</protein>
<sequence length="665" mass="74472">MNRFFNVSKLPEFLQNGRIRVLFTIVSGLAIIGLVAAFWANIVFGFIFFFLEIGVLIYVIEILKRIGADSTQYISDLSFRIERGEQEALIAMPLGILLFNEKHEISWINPYLQQYFGEESVIGTKLEDASPELNELLNAQVDENEPSKIFWKNRSFSVSIQANLRVIYLMDITSYTEIEQRYLDEQLVFGMVSLDNYEEIAERLNDSEASALRSYVTRELTQWTENHGMYMRRLNTTHFFILGHAASLLSSENDKFSILDIVRETTSKQNIPVTLSMGFAYAEKDLAKLAQQAQANLDLALGRGGDQVVVKASEEEARFYGGKTNPMEKRTRVRARMVSQALTDLISQADHIYIMGHNNPDMDALGSALGLRRIAQMNGKAASIIVDSRNVHSDIQMLLAEVNKVEVDKNAFITYEEALINATDDSLLVMVDHSKPSISMEPQLYHKLQSRVVIIDHHRRSEEFPDNPMLVYIEPYASSTAELITELFEYQDHEQDPINRIEATALLAGIQIDTKSFTLRAGTRTFDAASYLRSAGADAGLIQQFMKENVESYMARTHLLESVKIVGNAAIAMGENDVIYDNVVAAQAADSLLQVLGIEQSYVITLRNDGRVGVSARSTGQISVQMIMEQMGGGGHLSNAATQVADSTVDQVGQQLRELLATQEI</sequence>
<keyword evidence="7" id="KW-0479">Metal-binding</keyword>
<keyword evidence="3 8" id="KW-0812">Transmembrane</keyword>
<dbReference type="InterPro" id="IPR000160">
    <property type="entry name" value="GGDEF_dom"/>
</dbReference>
<dbReference type="PANTHER" id="PTHR47618:SF2">
    <property type="entry name" value="CYCLIC-DI-AMP PHOSPHODIESTERASE GDPP"/>
    <property type="match status" value="1"/>
</dbReference>
<dbReference type="InterPro" id="IPR049553">
    <property type="entry name" value="GdpP-like_PAS"/>
</dbReference>
<comment type="catalytic activity">
    <reaction evidence="6">
        <text>3',3'-c-di-AMP + H2O = 5'-O-phosphonoadenylyl-(3'-&gt;5')-adenosine + H(+)</text>
        <dbReference type="Rhea" id="RHEA:54420"/>
        <dbReference type="ChEBI" id="CHEBI:15377"/>
        <dbReference type="ChEBI" id="CHEBI:15378"/>
        <dbReference type="ChEBI" id="CHEBI:71500"/>
        <dbReference type="ChEBI" id="CHEBI:138171"/>
    </reaction>
</comment>
<keyword evidence="4 8" id="KW-1133">Transmembrane helix</keyword>
<dbReference type="Gene3D" id="3.30.450.20">
    <property type="entry name" value="PAS domain"/>
    <property type="match status" value="1"/>
</dbReference>
<feature type="binding site" evidence="7">
    <location>
        <position position="357"/>
    </location>
    <ligand>
        <name>Mn(2+)</name>
        <dbReference type="ChEBI" id="CHEBI:29035"/>
        <label>1</label>
    </ligand>
</feature>
<dbReference type="GO" id="GO:0005886">
    <property type="term" value="C:plasma membrane"/>
    <property type="evidence" value="ECO:0007669"/>
    <property type="project" value="UniProtKB-SubCell"/>
</dbReference>
<feature type="domain" description="GGDEF" evidence="9">
    <location>
        <begin position="185"/>
        <end position="313"/>
    </location>
</feature>
<dbReference type="PROSITE" id="PS50887">
    <property type="entry name" value="GGDEF"/>
    <property type="match status" value="1"/>
</dbReference>
<dbReference type="FunFam" id="3.90.1640.10:FF:000002">
    <property type="entry name" value="Cyclic-di-AMP phosphodiesterase"/>
    <property type="match status" value="1"/>
</dbReference>
<feature type="binding site" evidence="7">
    <location>
        <position position="432"/>
    </location>
    <ligand>
        <name>Mn(2+)</name>
        <dbReference type="ChEBI" id="CHEBI:29035"/>
        <label>1</label>
    </ligand>
</feature>
<dbReference type="EC" id="3.1.4.-" evidence="6"/>
<evidence type="ECO:0000313" key="11">
    <source>
        <dbReference type="Proteomes" id="UP000549765"/>
    </source>
</evidence>
<dbReference type="InterPro" id="IPR038763">
    <property type="entry name" value="DHH_sf"/>
</dbReference>
<dbReference type="Pfam" id="PF21370">
    <property type="entry name" value="PAS_GdpP"/>
    <property type="match status" value="1"/>
</dbReference>
<comment type="caution">
    <text evidence="10">The sequence shown here is derived from an EMBL/GenBank/DDBJ whole genome shotgun (WGS) entry which is preliminary data.</text>
</comment>
<dbReference type="Proteomes" id="UP000549765">
    <property type="component" value="Unassembled WGS sequence"/>
</dbReference>
<keyword evidence="7" id="KW-0464">Manganese</keyword>
<feature type="binding site" evidence="7">
    <location>
        <position position="513"/>
    </location>
    <ligand>
        <name>Mn(2+)</name>
        <dbReference type="ChEBI" id="CHEBI:29035"/>
        <label>2</label>
    </ligand>
</feature>
<proteinExistence type="inferred from homology"/>
<feature type="binding site" evidence="7">
    <location>
        <position position="363"/>
    </location>
    <ligand>
        <name>Mn(2+)</name>
        <dbReference type="ChEBI" id="CHEBI:29035"/>
        <label>2</label>
    </ligand>
</feature>
<evidence type="ECO:0000313" key="10">
    <source>
        <dbReference type="EMBL" id="NKZ24046.1"/>
    </source>
</evidence>
<evidence type="ECO:0000256" key="6">
    <source>
        <dbReference type="PIRNR" id="PIRNR026583"/>
    </source>
</evidence>
<evidence type="ECO:0000256" key="7">
    <source>
        <dbReference type="PIRSR" id="PIRSR026583-50"/>
    </source>
</evidence>
<comment type="similarity">
    <text evidence="6">Belongs to the GdpP/PdeA phosphodiesterase family.</text>
</comment>
<dbReference type="SUPFAM" id="SSF64182">
    <property type="entry name" value="DHH phosphoesterases"/>
    <property type="match status" value="1"/>
</dbReference>
<dbReference type="RefSeq" id="WP_168721844.1">
    <property type="nucleotide sequence ID" value="NZ_JAAXPN010000003.1"/>
</dbReference>
<feature type="binding site" evidence="7">
    <location>
        <position position="361"/>
    </location>
    <ligand>
        <name>Mn(2+)</name>
        <dbReference type="ChEBI" id="CHEBI:29035"/>
        <label>1</label>
    </ligand>
</feature>
<gene>
    <name evidence="10" type="ORF">HF964_04375</name>
</gene>
<dbReference type="GO" id="GO:0003676">
    <property type="term" value="F:nucleic acid binding"/>
    <property type="evidence" value="ECO:0007669"/>
    <property type="project" value="UniProtKB-UniRule"/>
</dbReference>
<comment type="function">
    <text evidence="6">Has phosphodiesterase (PDE) activity against cyclic-di-AMP (c-di-AMP).</text>
</comment>
<feature type="binding site" evidence="7">
    <location>
        <position position="432"/>
    </location>
    <ligand>
        <name>Mn(2+)</name>
        <dbReference type="ChEBI" id="CHEBI:29035"/>
        <label>2</label>
    </ligand>
</feature>
<dbReference type="InterPro" id="IPR051319">
    <property type="entry name" value="Oligoribo/pAp-PDE_c-di-AMP_PDE"/>
</dbReference>
<feature type="transmembrane region" description="Helical" evidence="8">
    <location>
        <begin position="21"/>
        <end position="40"/>
    </location>
</feature>
<dbReference type="Gene3D" id="3.10.310.30">
    <property type="match status" value="1"/>
</dbReference>
<dbReference type="GO" id="GO:0016787">
    <property type="term" value="F:hydrolase activity"/>
    <property type="evidence" value="ECO:0007669"/>
    <property type="project" value="UniProtKB-UniRule"/>
</dbReference>
<evidence type="ECO:0000259" key="9">
    <source>
        <dbReference type="PROSITE" id="PS50887"/>
    </source>
</evidence>
<dbReference type="EMBL" id="JAAXPN010000003">
    <property type="protein sequence ID" value="NKZ24046.1"/>
    <property type="molecule type" value="Genomic_DNA"/>
</dbReference>
<accession>A0A7X6N1H6</accession>
<evidence type="ECO:0000256" key="8">
    <source>
        <dbReference type="SAM" id="Phobius"/>
    </source>
</evidence>
<dbReference type="Pfam" id="PF01368">
    <property type="entry name" value="DHH"/>
    <property type="match status" value="1"/>
</dbReference>
<evidence type="ECO:0000256" key="3">
    <source>
        <dbReference type="ARBA" id="ARBA00022692"/>
    </source>
</evidence>
<dbReference type="Gene3D" id="3.90.1640.10">
    <property type="entry name" value="inorganic pyrophosphatase (n-terminal core)"/>
    <property type="match status" value="1"/>
</dbReference>
<evidence type="ECO:0000256" key="5">
    <source>
        <dbReference type="ARBA" id="ARBA00023136"/>
    </source>
</evidence>
<evidence type="ECO:0000256" key="2">
    <source>
        <dbReference type="ARBA" id="ARBA00022475"/>
    </source>
</evidence>
<dbReference type="AlphaFoldDB" id="A0A7X6N1H6"/>
<keyword evidence="6" id="KW-0378">Hydrolase</keyword>
<dbReference type="InterPro" id="IPR014528">
    <property type="entry name" value="GdpP/PdeA"/>
</dbReference>
<dbReference type="GO" id="GO:0046872">
    <property type="term" value="F:metal ion binding"/>
    <property type="evidence" value="ECO:0007669"/>
    <property type="project" value="UniProtKB-KW"/>
</dbReference>
<organism evidence="10 11">
    <name type="scientific">Periweissella fabalis</name>
    <dbReference type="NCBI Taxonomy" id="1070421"/>
    <lineage>
        <taxon>Bacteria</taxon>
        <taxon>Bacillati</taxon>
        <taxon>Bacillota</taxon>
        <taxon>Bacilli</taxon>
        <taxon>Lactobacillales</taxon>
        <taxon>Lactobacillaceae</taxon>
        <taxon>Periweissella</taxon>
    </lineage>
</organism>
<evidence type="ECO:0000256" key="4">
    <source>
        <dbReference type="ARBA" id="ARBA00022989"/>
    </source>
</evidence>
<evidence type="ECO:0000256" key="1">
    <source>
        <dbReference type="ARBA" id="ARBA00004651"/>
    </source>
</evidence>
<dbReference type="InterPro" id="IPR001667">
    <property type="entry name" value="DDH_dom"/>
</dbReference>
<name>A0A7X6N1H6_9LACO</name>
<reference evidence="10 11" key="1">
    <citation type="submission" date="2020-04" db="EMBL/GenBank/DDBJ databases">
        <title>MicrobeNet Type strains.</title>
        <authorList>
            <person name="Nicholson A.C."/>
        </authorList>
    </citation>
    <scope>NUCLEOTIDE SEQUENCE [LARGE SCALE GENOMIC DNA]</scope>
    <source>
        <strain evidence="10 11">CCUG 61472</strain>
    </source>
</reference>
<comment type="cofactor">
    <cofactor evidence="7">
        <name>Mn(2+)</name>
        <dbReference type="ChEBI" id="CHEBI:29035"/>
    </cofactor>
    <text evidence="7">For phosphodiesterase activity, probably binds 2 Mn(2+) per subunit.</text>
</comment>